<evidence type="ECO:0000256" key="1">
    <source>
        <dbReference type="SAM" id="SignalP"/>
    </source>
</evidence>
<dbReference type="KEGG" id="aqu:109581683"/>
<sequence>MLLFTTLLTQILISSAAVVKLHFPAYRCFHVRPSLTICSNFDYTVLTTPHPLKSVGIPVVIAPLFLYSDDTSENRTKKWNKFDVWWTSLACLPTEKAHDTTNIFFVACSNRTTAIPISESFIDDLKSLEKGIRVFDCVWQEEVLVIAPVICLLCDNARASELLNHLGSTAKKLCRICDTSDGSMCGDHRCKSKAEECIANIVSEQTEKGKKMLRTSYGLREMHNPLFELSVDLYKSTPVEALHTILLGCCKYMVREFMDHRSAKEKKEIMARIKAFSTCGMNCRISSSISYFKSFVGRDFKALMQMALFVLHPYFTVSEKKCWFLLAKVFRLCYCISFSASDTAYWKNVCSEFVRVSVDYMPSYAKRLKTHLVLHLVDNILDFGPTQCYNTERYESYNSLVRAQNIFGNRQSPSRDIATNFAVQQHLTFICSRGYFEGKQCGEQLYSIYLSTQVQQFLRGVSIKKTQSDKDIYQPGCLRKLHHGTVPSRS</sequence>
<dbReference type="GeneID" id="109581683"/>
<organism evidence="2 3">
    <name type="scientific">Amphimedon queenslandica</name>
    <name type="common">Sponge</name>
    <dbReference type="NCBI Taxonomy" id="400682"/>
    <lineage>
        <taxon>Eukaryota</taxon>
        <taxon>Metazoa</taxon>
        <taxon>Porifera</taxon>
        <taxon>Demospongiae</taxon>
        <taxon>Heteroscleromorpha</taxon>
        <taxon>Haplosclerida</taxon>
        <taxon>Niphatidae</taxon>
        <taxon>Amphimedon</taxon>
    </lineage>
</organism>
<evidence type="ECO:0000313" key="2">
    <source>
        <dbReference type="EnsemblMetazoa" id="XP_019851558.1"/>
    </source>
</evidence>
<reference evidence="2" key="2">
    <citation type="submission" date="2024-06" db="UniProtKB">
        <authorList>
            <consortium name="EnsemblMetazoa"/>
        </authorList>
    </citation>
    <scope>IDENTIFICATION</scope>
</reference>
<dbReference type="AlphaFoldDB" id="A0AAN0J4B7"/>
<accession>A0AAN0J4B7</accession>
<dbReference type="Proteomes" id="UP000007879">
    <property type="component" value="Unassembled WGS sequence"/>
</dbReference>
<keyword evidence="1" id="KW-0732">Signal</keyword>
<dbReference type="PANTHER" id="PTHR31912:SF34">
    <property type="entry name" value="NOTOCHORD-RELATED PROTEIN"/>
    <property type="match status" value="1"/>
</dbReference>
<protein>
    <submittedName>
        <fullName evidence="2">Uncharacterized protein</fullName>
    </submittedName>
</protein>
<feature type="signal peptide" evidence="1">
    <location>
        <begin position="1"/>
        <end position="16"/>
    </location>
</feature>
<dbReference type="RefSeq" id="XP_019851558.1">
    <property type="nucleotide sequence ID" value="XM_019995999.1"/>
</dbReference>
<dbReference type="EnsemblMetazoa" id="XM_019995999.1">
    <property type="protein sequence ID" value="XP_019851558.1"/>
    <property type="gene ID" value="LOC109581683"/>
</dbReference>
<feature type="chain" id="PRO_5042973034" evidence="1">
    <location>
        <begin position="17"/>
        <end position="490"/>
    </location>
</feature>
<evidence type="ECO:0000313" key="3">
    <source>
        <dbReference type="Proteomes" id="UP000007879"/>
    </source>
</evidence>
<proteinExistence type="predicted"/>
<reference evidence="3" key="1">
    <citation type="journal article" date="2010" name="Nature">
        <title>The Amphimedon queenslandica genome and the evolution of animal complexity.</title>
        <authorList>
            <person name="Srivastava M."/>
            <person name="Simakov O."/>
            <person name="Chapman J."/>
            <person name="Fahey B."/>
            <person name="Gauthier M.E."/>
            <person name="Mitros T."/>
            <person name="Richards G.S."/>
            <person name="Conaco C."/>
            <person name="Dacre M."/>
            <person name="Hellsten U."/>
            <person name="Larroux C."/>
            <person name="Putnam N.H."/>
            <person name="Stanke M."/>
            <person name="Adamska M."/>
            <person name="Darling A."/>
            <person name="Degnan S.M."/>
            <person name="Oakley T.H."/>
            <person name="Plachetzki D.C."/>
            <person name="Zhai Y."/>
            <person name="Adamski M."/>
            <person name="Calcino A."/>
            <person name="Cummins S.F."/>
            <person name="Goodstein D.M."/>
            <person name="Harris C."/>
            <person name="Jackson D.J."/>
            <person name="Leys S.P."/>
            <person name="Shu S."/>
            <person name="Woodcroft B.J."/>
            <person name="Vervoort M."/>
            <person name="Kosik K.S."/>
            <person name="Manning G."/>
            <person name="Degnan B.M."/>
            <person name="Rokhsar D.S."/>
        </authorList>
    </citation>
    <scope>NUCLEOTIDE SEQUENCE [LARGE SCALE GENOMIC DNA]</scope>
</reference>
<name>A0AAN0J4B7_AMPQE</name>
<dbReference type="PANTHER" id="PTHR31912">
    <property type="entry name" value="IP13529P"/>
    <property type="match status" value="1"/>
</dbReference>
<keyword evidence="3" id="KW-1185">Reference proteome</keyword>